<comment type="caution">
    <text evidence="2">The sequence shown here is derived from an EMBL/GenBank/DDBJ whole genome shotgun (WGS) entry which is preliminary data.</text>
</comment>
<evidence type="ECO:0000256" key="1">
    <source>
        <dbReference type="SAM" id="MobiDB-lite"/>
    </source>
</evidence>
<reference evidence="2" key="1">
    <citation type="submission" date="2023-04" db="EMBL/GenBank/DDBJ databases">
        <title>Candida boidinii NBRC 10035.</title>
        <authorList>
            <person name="Ichikawa N."/>
            <person name="Sato H."/>
            <person name="Tonouchi N."/>
        </authorList>
    </citation>
    <scope>NUCLEOTIDE SEQUENCE</scope>
    <source>
        <strain evidence="2">NBRC 10035</strain>
    </source>
</reference>
<feature type="compositionally biased region" description="Pro residues" evidence="1">
    <location>
        <begin position="36"/>
        <end position="48"/>
    </location>
</feature>
<name>A0A9W6WKU6_CANBO</name>
<feature type="region of interest" description="Disordered" evidence="1">
    <location>
        <begin position="1"/>
        <end position="50"/>
    </location>
</feature>
<sequence length="225" mass="26297">MPPQHQQQQQQQQQQLPPQNIPMPVQMSVVAQQQLPPEPQLPPAPPREPTAEELRKLIPPPEVIKDLNYWSNSIRNNTKRSQKKSVPISTDILTYEQIISKDINYFKLLDKESNPNSKFDSELNNRLINDVKFYSVLRDSRLKMIQLNEVGKPVESIWGEGYQGYGNSFTNKTKTEIILPRHHKKSNRINEQYINLNDLIVQANKTEELVPIRLEFDIEKDKFKF</sequence>
<organism evidence="2 3">
    <name type="scientific">Candida boidinii</name>
    <name type="common">Yeast</name>
    <dbReference type="NCBI Taxonomy" id="5477"/>
    <lineage>
        <taxon>Eukaryota</taxon>
        <taxon>Fungi</taxon>
        <taxon>Dikarya</taxon>
        <taxon>Ascomycota</taxon>
        <taxon>Saccharomycotina</taxon>
        <taxon>Pichiomycetes</taxon>
        <taxon>Pichiales</taxon>
        <taxon>Pichiaceae</taxon>
        <taxon>Ogataea</taxon>
        <taxon>Ogataea/Candida clade</taxon>
    </lineage>
</organism>
<accession>A0A9W6WKU6</accession>
<feature type="compositionally biased region" description="Low complexity" evidence="1">
    <location>
        <begin position="1"/>
        <end position="18"/>
    </location>
</feature>
<protein>
    <submittedName>
        <fullName evidence="2">Unnamed protein product</fullName>
    </submittedName>
</protein>
<keyword evidence="3" id="KW-1185">Reference proteome</keyword>
<dbReference type="EMBL" id="BSXN01004757">
    <property type="protein sequence ID" value="GME81794.1"/>
    <property type="molecule type" value="Genomic_DNA"/>
</dbReference>
<proteinExistence type="predicted"/>
<evidence type="ECO:0000313" key="3">
    <source>
        <dbReference type="Proteomes" id="UP001165120"/>
    </source>
</evidence>
<dbReference type="Proteomes" id="UP001165120">
    <property type="component" value="Unassembled WGS sequence"/>
</dbReference>
<evidence type="ECO:0000313" key="2">
    <source>
        <dbReference type="EMBL" id="GME81794.1"/>
    </source>
</evidence>
<gene>
    <name evidence="2" type="ORF">Cboi02_000665200</name>
</gene>
<dbReference type="AlphaFoldDB" id="A0A9W6WKU6"/>